<sequence>MIASSTERWTWWSHTIASSSASRAGITTWWAMLVLGSSSTRGTPKMRGSRSSSSSG</sequence>
<proteinExistence type="predicted"/>
<name>A0A9X3F8Q2_9BACT</name>
<protein>
    <submittedName>
        <fullName evidence="1">Uncharacterized protein</fullName>
    </submittedName>
</protein>
<dbReference type="AlphaFoldDB" id="A0A9X3F8Q2"/>
<keyword evidence="2" id="KW-1185">Reference proteome</keyword>
<dbReference type="Proteomes" id="UP001150924">
    <property type="component" value="Unassembled WGS sequence"/>
</dbReference>
<organism evidence="1 2">
    <name type="scientific">Nannocystis pusilla</name>
    <dbReference type="NCBI Taxonomy" id="889268"/>
    <lineage>
        <taxon>Bacteria</taxon>
        <taxon>Pseudomonadati</taxon>
        <taxon>Myxococcota</taxon>
        <taxon>Polyangia</taxon>
        <taxon>Nannocystales</taxon>
        <taxon>Nannocystaceae</taxon>
        <taxon>Nannocystis</taxon>
    </lineage>
</organism>
<comment type="caution">
    <text evidence="1">The sequence shown here is derived from an EMBL/GenBank/DDBJ whole genome shotgun (WGS) entry which is preliminary data.</text>
</comment>
<dbReference type="RefSeq" id="WP_267777978.1">
    <property type="nucleotide sequence ID" value="NZ_JAPNKE010000002.1"/>
</dbReference>
<evidence type="ECO:0000313" key="1">
    <source>
        <dbReference type="EMBL" id="MCY1013833.1"/>
    </source>
</evidence>
<reference evidence="1" key="1">
    <citation type="submission" date="2022-11" db="EMBL/GenBank/DDBJ databases">
        <title>Minimal conservation of predation-associated metabolite biosynthetic gene clusters underscores biosynthetic potential of Myxococcota including descriptions for ten novel species: Archangium lansinium sp. nov., Myxococcus landrumus sp. nov., Nannocystis bai.</title>
        <authorList>
            <person name="Ahearne A."/>
            <person name="Stevens C."/>
            <person name="Phillips K."/>
        </authorList>
    </citation>
    <scope>NUCLEOTIDE SEQUENCE</scope>
    <source>
        <strain evidence="1">Na p29</strain>
    </source>
</reference>
<accession>A0A9X3F8Q2</accession>
<evidence type="ECO:0000313" key="2">
    <source>
        <dbReference type="Proteomes" id="UP001150924"/>
    </source>
</evidence>
<gene>
    <name evidence="1" type="ORF">OV079_51580</name>
</gene>
<dbReference type="EMBL" id="JAPNKE010000002">
    <property type="protein sequence ID" value="MCY1013833.1"/>
    <property type="molecule type" value="Genomic_DNA"/>
</dbReference>